<dbReference type="InterPro" id="IPR036388">
    <property type="entry name" value="WH-like_DNA-bd_sf"/>
</dbReference>
<protein>
    <submittedName>
        <fullName evidence="4">DNA protecting protein DprA</fullName>
    </submittedName>
</protein>
<dbReference type="PANTHER" id="PTHR43022">
    <property type="entry name" value="PROTEIN SMF"/>
    <property type="match status" value="1"/>
</dbReference>
<dbReference type="InterPro" id="IPR057666">
    <property type="entry name" value="DrpA_SLOG"/>
</dbReference>
<comment type="similarity">
    <text evidence="1">Belongs to the DprA/Smf family.</text>
</comment>
<dbReference type="InterPro" id="IPR003488">
    <property type="entry name" value="DprA"/>
</dbReference>
<dbReference type="SUPFAM" id="SSF102405">
    <property type="entry name" value="MCP/YpsA-like"/>
    <property type="match status" value="1"/>
</dbReference>
<proteinExistence type="inferred from homology"/>
<evidence type="ECO:0000313" key="4">
    <source>
        <dbReference type="EMBL" id="VFJ62744.1"/>
    </source>
</evidence>
<dbReference type="PANTHER" id="PTHR43022:SF1">
    <property type="entry name" value="PROTEIN SMF"/>
    <property type="match status" value="1"/>
</dbReference>
<evidence type="ECO:0000256" key="1">
    <source>
        <dbReference type="ARBA" id="ARBA00006525"/>
    </source>
</evidence>
<dbReference type="GO" id="GO:0009294">
    <property type="term" value="P:DNA-mediated transformation"/>
    <property type="evidence" value="ECO:0007669"/>
    <property type="project" value="InterPro"/>
</dbReference>
<evidence type="ECO:0000259" key="2">
    <source>
        <dbReference type="Pfam" id="PF02481"/>
    </source>
</evidence>
<feature type="domain" description="Smf/DprA SLOG" evidence="2">
    <location>
        <begin position="84"/>
        <end position="292"/>
    </location>
</feature>
<dbReference type="NCBIfam" id="TIGR00732">
    <property type="entry name" value="dprA"/>
    <property type="match status" value="1"/>
</dbReference>
<feature type="domain" description="DprA winged helix" evidence="3">
    <location>
        <begin position="318"/>
        <end position="370"/>
    </location>
</feature>
<organism evidence="4">
    <name type="scientific">Candidatus Kentrum sp. FW</name>
    <dbReference type="NCBI Taxonomy" id="2126338"/>
    <lineage>
        <taxon>Bacteria</taxon>
        <taxon>Pseudomonadati</taxon>
        <taxon>Pseudomonadota</taxon>
        <taxon>Gammaproteobacteria</taxon>
        <taxon>Candidatus Kentrum</taxon>
    </lineage>
</organism>
<name>A0A450T7Q2_9GAMM</name>
<reference evidence="4" key="1">
    <citation type="submission" date="2019-02" db="EMBL/GenBank/DDBJ databases">
        <authorList>
            <person name="Gruber-Vodicka R. H."/>
            <person name="Seah K. B. B."/>
        </authorList>
    </citation>
    <scope>NUCLEOTIDE SEQUENCE</scope>
    <source>
        <strain evidence="4">BECK_BZ15</strain>
    </source>
</reference>
<dbReference type="EMBL" id="CAADEW010000135">
    <property type="protein sequence ID" value="VFJ62744.1"/>
    <property type="molecule type" value="Genomic_DNA"/>
</dbReference>
<dbReference type="Pfam" id="PF02481">
    <property type="entry name" value="DNA_processg_A"/>
    <property type="match status" value="1"/>
</dbReference>
<dbReference type="AlphaFoldDB" id="A0A450T7Q2"/>
<dbReference type="Gene3D" id="1.10.10.10">
    <property type="entry name" value="Winged helix-like DNA-binding domain superfamily/Winged helix DNA-binding domain"/>
    <property type="match status" value="1"/>
</dbReference>
<sequence>MTTNPSSPDKYAYWLALSRAPRLGNARLRALLSKLPDPQSVFEADSAQLTALGLSQETREYLNAPDWSVIEKDLAWLRQPDHHLLTLGDDDYPPRLLEIPDPPPLLFARGNPRVLTYPQIAIVGSRNPTPTGQETAFALANELVGMGFVITSGLATGIDGAAHRGAIAGGGQTVAVVGTGLDRVYPARHRDLGLDVVKNGVCISEFPLGSPPLAAHFPLRNRIISGLGLGVLVVEATTRSGSLITARLAAEQGREVFAIPGSIHNPLSRGCHMLLRQGAKLVESAEDILEEIGPQDIGIFPDEAGITKPDTDSDRDFQPDPEYKLLLDNLGFEPTLIDVLVERTGLTVEVISSMLLTLELGGHVASAPGGRYLRVGERKT</sequence>
<dbReference type="Pfam" id="PF17782">
    <property type="entry name" value="WHD_DprA"/>
    <property type="match status" value="1"/>
</dbReference>
<dbReference type="InterPro" id="IPR041614">
    <property type="entry name" value="DprA_WH"/>
</dbReference>
<dbReference type="Gene3D" id="3.40.50.450">
    <property type="match status" value="1"/>
</dbReference>
<accession>A0A450T7Q2</accession>
<gene>
    <name evidence="4" type="ORF">BECKFW1821A_GA0114235_11351</name>
</gene>
<evidence type="ECO:0000259" key="3">
    <source>
        <dbReference type="Pfam" id="PF17782"/>
    </source>
</evidence>